<dbReference type="SUPFAM" id="SSF56399">
    <property type="entry name" value="ADP-ribosylation"/>
    <property type="match status" value="1"/>
</dbReference>
<protein>
    <submittedName>
        <fullName evidence="1">Uncharacterized protein</fullName>
    </submittedName>
</protein>
<organism evidence="1 2">
    <name type="scientific">Candidatus Curtissbacteria bacterium RIFCSPLOWO2_01_FULL_37_9</name>
    <dbReference type="NCBI Taxonomy" id="1797724"/>
    <lineage>
        <taxon>Bacteria</taxon>
        <taxon>Candidatus Curtissiibacteriota</taxon>
    </lineage>
</organism>
<evidence type="ECO:0000313" key="2">
    <source>
        <dbReference type="Proteomes" id="UP000178336"/>
    </source>
</evidence>
<proteinExistence type="predicted"/>
<sequence length="234" mass="26222">MEDPEVQTQTTERNESSISKKEILLKSGKKVELLTLHITQMRLYHGSLVAGVTGFEEGDQQSIGRGIYLTLQKEAASGYASKRSGHDGVPTVYEVQISDLDIADLRTKEAQEEFAKLFKQSLIEWEESVLPNLKGPSDEVLGVIKEQRKEAVRELVHKIDTNTFLQLRDLTFGWADLVSTTLSNVGYKGLMSIEGEPPDIDFHDSIVMFNPLDIRTINQEKAVPVMPPGRMGEY</sequence>
<comment type="caution">
    <text evidence="1">The sequence shown here is derived from an EMBL/GenBank/DDBJ whole genome shotgun (WGS) entry which is preliminary data.</text>
</comment>
<dbReference type="AlphaFoldDB" id="A0A1F5GRM9"/>
<reference evidence="1 2" key="1">
    <citation type="journal article" date="2016" name="Nat. Commun.">
        <title>Thousands of microbial genomes shed light on interconnected biogeochemical processes in an aquifer system.</title>
        <authorList>
            <person name="Anantharaman K."/>
            <person name="Brown C.T."/>
            <person name="Hug L.A."/>
            <person name="Sharon I."/>
            <person name="Castelle C.J."/>
            <person name="Probst A.J."/>
            <person name="Thomas B.C."/>
            <person name="Singh A."/>
            <person name="Wilkins M.J."/>
            <person name="Karaoz U."/>
            <person name="Brodie E.L."/>
            <person name="Williams K.H."/>
            <person name="Hubbard S.S."/>
            <person name="Banfield J.F."/>
        </authorList>
    </citation>
    <scope>NUCLEOTIDE SEQUENCE [LARGE SCALE GENOMIC DNA]</scope>
</reference>
<name>A0A1F5GRM9_9BACT</name>
<evidence type="ECO:0000313" key="1">
    <source>
        <dbReference type="EMBL" id="OGD94489.1"/>
    </source>
</evidence>
<accession>A0A1F5GRM9</accession>
<dbReference type="EMBL" id="MFBN01000046">
    <property type="protein sequence ID" value="OGD94489.1"/>
    <property type="molecule type" value="Genomic_DNA"/>
</dbReference>
<dbReference type="Proteomes" id="UP000178336">
    <property type="component" value="Unassembled WGS sequence"/>
</dbReference>
<gene>
    <name evidence="1" type="ORF">A3A48_00285</name>
</gene>